<feature type="coiled-coil region" evidence="1">
    <location>
        <begin position="182"/>
        <end position="237"/>
    </location>
</feature>
<comment type="caution">
    <text evidence="3">The sequence shown here is derived from an EMBL/GenBank/DDBJ whole genome shotgun (WGS) entry which is preliminary data.</text>
</comment>
<evidence type="ECO:0000256" key="2">
    <source>
        <dbReference type="SAM" id="MobiDB-lite"/>
    </source>
</evidence>
<dbReference type="Proteomes" id="UP000187209">
    <property type="component" value="Unassembled WGS sequence"/>
</dbReference>
<evidence type="ECO:0008006" key="5">
    <source>
        <dbReference type="Google" id="ProtNLM"/>
    </source>
</evidence>
<evidence type="ECO:0000256" key="1">
    <source>
        <dbReference type="SAM" id="Coils"/>
    </source>
</evidence>
<evidence type="ECO:0000313" key="3">
    <source>
        <dbReference type="EMBL" id="OMJ84682.1"/>
    </source>
</evidence>
<keyword evidence="4" id="KW-1185">Reference proteome</keyword>
<feature type="compositionally biased region" description="Low complexity" evidence="2">
    <location>
        <begin position="1"/>
        <end position="21"/>
    </location>
</feature>
<protein>
    <recommendedName>
        <fullName evidence="5">FYVE-type domain-containing protein</fullName>
    </recommendedName>
</protein>
<feature type="compositionally biased region" description="Polar residues" evidence="2">
    <location>
        <begin position="28"/>
        <end position="40"/>
    </location>
</feature>
<organism evidence="3 4">
    <name type="scientific">Stentor coeruleus</name>
    <dbReference type="NCBI Taxonomy" id="5963"/>
    <lineage>
        <taxon>Eukaryota</taxon>
        <taxon>Sar</taxon>
        <taxon>Alveolata</taxon>
        <taxon>Ciliophora</taxon>
        <taxon>Postciliodesmatophora</taxon>
        <taxon>Heterotrichea</taxon>
        <taxon>Heterotrichida</taxon>
        <taxon>Stentoridae</taxon>
        <taxon>Stentor</taxon>
    </lineage>
</organism>
<dbReference type="InterPro" id="IPR011011">
    <property type="entry name" value="Znf_FYVE_PHD"/>
</dbReference>
<reference evidence="3 4" key="1">
    <citation type="submission" date="2016-11" db="EMBL/GenBank/DDBJ databases">
        <title>The macronuclear genome of Stentor coeruleus: a giant cell with tiny introns.</title>
        <authorList>
            <person name="Slabodnick M."/>
            <person name="Ruby J.G."/>
            <person name="Reiff S.B."/>
            <person name="Swart E.C."/>
            <person name="Gosai S."/>
            <person name="Prabakaran S."/>
            <person name="Witkowska E."/>
            <person name="Larue G.E."/>
            <person name="Fisher S."/>
            <person name="Freeman R.M."/>
            <person name="Gunawardena J."/>
            <person name="Chu W."/>
            <person name="Stover N.A."/>
            <person name="Gregory B.D."/>
            <person name="Nowacki M."/>
            <person name="Derisi J."/>
            <person name="Roy S.W."/>
            <person name="Marshall W.F."/>
            <person name="Sood P."/>
        </authorList>
    </citation>
    <scope>NUCLEOTIDE SEQUENCE [LARGE SCALE GENOMIC DNA]</scope>
    <source>
        <strain evidence="3">WM001</strain>
    </source>
</reference>
<dbReference type="AlphaFoldDB" id="A0A1R2C6N3"/>
<dbReference type="CDD" id="cd00065">
    <property type="entry name" value="FYVE_like_SF"/>
    <property type="match status" value="1"/>
</dbReference>
<sequence>MISSSASNSIGKGSSNSSLSNPEPHSIISHNHANTETQSSLETSNESFSIFVNFGKKCYICDKSFLLRKKNLCKLCSNYVCNEHFSKIRGNDKVCDFCDRKEAKIEVRKEIEKELQILTQELAQCIEINNKLDRENCQKVTEIFRLEGEYERCLDYHESKKLLLNARIANEKERSEKNDMNMENSKKVLEETEIAQEEMNKKYMIVQDEMEKVGFQLSEIRERNRILQAELQVQQSLKPSQVNIVDLRKKLCEKCYKKFDFIN</sequence>
<gene>
    <name evidence="3" type="ORF">SteCoe_14139</name>
</gene>
<evidence type="ECO:0000313" key="4">
    <source>
        <dbReference type="Proteomes" id="UP000187209"/>
    </source>
</evidence>
<accession>A0A1R2C6N3</accession>
<keyword evidence="1" id="KW-0175">Coiled coil</keyword>
<dbReference type="SUPFAM" id="SSF57903">
    <property type="entry name" value="FYVE/PHD zinc finger"/>
    <property type="match status" value="1"/>
</dbReference>
<feature type="coiled-coil region" evidence="1">
    <location>
        <begin position="101"/>
        <end position="135"/>
    </location>
</feature>
<feature type="region of interest" description="Disordered" evidence="2">
    <location>
        <begin position="1"/>
        <end position="40"/>
    </location>
</feature>
<dbReference type="EMBL" id="MPUH01000261">
    <property type="protein sequence ID" value="OMJ84682.1"/>
    <property type="molecule type" value="Genomic_DNA"/>
</dbReference>
<name>A0A1R2C6N3_9CILI</name>
<proteinExistence type="predicted"/>